<dbReference type="InterPro" id="IPR025610">
    <property type="entry name" value="MYC/MYB_N"/>
</dbReference>
<sequence>MTAMEHRRKTILTSASEKEHQKKAPQKLKALVSGSAVTIDEATVDQKVTDTKWFFLLSMTQFVVNGEGLPGRAIFTGSPIWISDGD</sequence>
<dbReference type="GO" id="GO:0005634">
    <property type="term" value="C:nucleus"/>
    <property type="evidence" value="ECO:0007669"/>
    <property type="project" value="UniProtKB-SubCell"/>
</dbReference>
<reference evidence="7" key="1">
    <citation type="journal article" date="2023" name="Nat. Commun.">
        <title>Diploid and tetraploid genomes of Acorus and the evolution of monocots.</title>
        <authorList>
            <person name="Ma L."/>
            <person name="Liu K.W."/>
            <person name="Li Z."/>
            <person name="Hsiao Y.Y."/>
            <person name="Qi Y."/>
            <person name="Fu T."/>
            <person name="Tang G.D."/>
            <person name="Zhang D."/>
            <person name="Sun W.H."/>
            <person name="Liu D.K."/>
            <person name="Li Y."/>
            <person name="Chen G.Z."/>
            <person name="Liu X.D."/>
            <person name="Liao X.Y."/>
            <person name="Jiang Y.T."/>
            <person name="Yu X."/>
            <person name="Hao Y."/>
            <person name="Huang J."/>
            <person name="Zhao X.W."/>
            <person name="Ke S."/>
            <person name="Chen Y.Y."/>
            <person name="Wu W.L."/>
            <person name="Hsu J.L."/>
            <person name="Lin Y.F."/>
            <person name="Huang M.D."/>
            <person name="Li C.Y."/>
            <person name="Huang L."/>
            <person name="Wang Z.W."/>
            <person name="Zhao X."/>
            <person name="Zhong W.Y."/>
            <person name="Peng D.H."/>
            <person name="Ahmad S."/>
            <person name="Lan S."/>
            <person name="Zhang J.S."/>
            <person name="Tsai W.C."/>
            <person name="Van de Peer Y."/>
            <person name="Liu Z.J."/>
        </authorList>
    </citation>
    <scope>NUCLEOTIDE SEQUENCE</scope>
    <source>
        <strain evidence="7">CP</strain>
    </source>
</reference>
<evidence type="ECO:0000256" key="1">
    <source>
        <dbReference type="ARBA" id="ARBA00023015"/>
    </source>
</evidence>
<reference evidence="7" key="2">
    <citation type="submission" date="2023-06" db="EMBL/GenBank/DDBJ databases">
        <authorList>
            <person name="Ma L."/>
            <person name="Liu K.-W."/>
            <person name="Li Z."/>
            <person name="Hsiao Y.-Y."/>
            <person name="Qi Y."/>
            <person name="Fu T."/>
            <person name="Tang G."/>
            <person name="Zhang D."/>
            <person name="Sun W.-H."/>
            <person name="Liu D.-K."/>
            <person name="Li Y."/>
            <person name="Chen G.-Z."/>
            <person name="Liu X.-D."/>
            <person name="Liao X.-Y."/>
            <person name="Jiang Y.-T."/>
            <person name="Yu X."/>
            <person name="Hao Y."/>
            <person name="Huang J."/>
            <person name="Zhao X.-W."/>
            <person name="Ke S."/>
            <person name="Chen Y.-Y."/>
            <person name="Wu W.-L."/>
            <person name="Hsu J.-L."/>
            <person name="Lin Y.-F."/>
            <person name="Huang M.-D."/>
            <person name="Li C.-Y."/>
            <person name="Huang L."/>
            <person name="Wang Z.-W."/>
            <person name="Zhao X."/>
            <person name="Zhong W.-Y."/>
            <person name="Peng D.-H."/>
            <person name="Ahmad S."/>
            <person name="Lan S."/>
            <person name="Zhang J.-S."/>
            <person name="Tsai W.-C."/>
            <person name="Van De Peer Y."/>
            <person name="Liu Z.-J."/>
        </authorList>
    </citation>
    <scope>NUCLEOTIDE SEQUENCE</scope>
    <source>
        <strain evidence="7">CP</strain>
        <tissue evidence="7">Leaves</tissue>
    </source>
</reference>
<keyword evidence="8" id="KW-1185">Reference proteome</keyword>
<gene>
    <name evidence="7" type="primary">RAP1</name>
    <name evidence="7" type="ORF">QJS10_CPB13g00548</name>
</gene>
<dbReference type="GO" id="GO:0000976">
    <property type="term" value="F:transcription cis-regulatory region binding"/>
    <property type="evidence" value="ECO:0007669"/>
    <property type="project" value="TreeGrafter"/>
</dbReference>
<feature type="domain" description="Transcription factor MYC/MYB N-terminal" evidence="6">
    <location>
        <begin position="14"/>
        <end position="84"/>
    </location>
</feature>
<accession>A0AAV9DFX3</accession>
<comment type="subcellular location">
    <subcellularLocation>
        <location evidence="4">Nucleus</location>
    </subcellularLocation>
</comment>
<name>A0AAV9DFX3_ACOCL</name>
<evidence type="ECO:0000259" key="6">
    <source>
        <dbReference type="Pfam" id="PF14215"/>
    </source>
</evidence>
<proteinExistence type="predicted"/>
<feature type="compositionally biased region" description="Basic residues" evidence="5">
    <location>
        <begin position="1"/>
        <end position="10"/>
    </location>
</feature>
<evidence type="ECO:0000313" key="7">
    <source>
        <dbReference type="EMBL" id="KAK1299850.1"/>
    </source>
</evidence>
<keyword evidence="2 4" id="KW-0804">Transcription</keyword>
<evidence type="ECO:0000256" key="2">
    <source>
        <dbReference type="ARBA" id="ARBA00023163"/>
    </source>
</evidence>
<keyword evidence="1 4" id="KW-0805">Transcription regulation</keyword>
<evidence type="ECO:0000313" key="8">
    <source>
        <dbReference type="Proteomes" id="UP001180020"/>
    </source>
</evidence>
<protein>
    <recommendedName>
        <fullName evidence="4">Transcription factor</fullName>
        <shortName evidence="4">bHLH transcription factor</shortName>
    </recommendedName>
    <alternativeName>
        <fullName evidence="4">Basic helix-loop-helix protein</fullName>
    </alternativeName>
</protein>
<evidence type="ECO:0000256" key="4">
    <source>
        <dbReference type="RuleBase" id="RU369104"/>
    </source>
</evidence>
<dbReference type="AlphaFoldDB" id="A0AAV9DFX3"/>
<organism evidence="7 8">
    <name type="scientific">Acorus calamus</name>
    <name type="common">Sweet flag</name>
    <dbReference type="NCBI Taxonomy" id="4465"/>
    <lineage>
        <taxon>Eukaryota</taxon>
        <taxon>Viridiplantae</taxon>
        <taxon>Streptophyta</taxon>
        <taxon>Embryophyta</taxon>
        <taxon>Tracheophyta</taxon>
        <taxon>Spermatophyta</taxon>
        <taxon>Magnoliopsida</taxon>
        <taxon>Liliopsida</taxon>
        <taxon>Acoraceae</taxon>
        <taxon>Acorus</taxon>
    </lineage>
</organism>
<dbReference type="GO" id="GO:0003700">
    <property type="term" value="F:DNA-binding transcription factor activity"/>
    <property type="evidence" value="ECO:0007669"/>
    <property type="project" value="InterPro"/>
</dbReference>
<evidence type="ECO:0000256" key="5">
    <source>
        <dbReference type="SAM" id="MobiDB-lite"/>
    </source>
</evidence>
<dbReference type="InterPro" id="IPR045084">
    <property type="entry name" value="AIB/MYC-like"/>
</dbReference>
<comment type="caution">
    <text evidence="7">The sequence shown here is derived from an EMBL/GenBank/DDBJ whole genome shotgun (WGS) entry which is preliminary data.</text>
</comment>
<dbReference type="Proteomes" id="UP001180020">
    <property type="component" value="Unassembled WGS sequence"/>
</dbReference>
<feature type="region of interest" description="Disordered" evidence="5">
    <location>
        <begin position="1"/>
        <end position="27"/>
    </location>
</feature>
<dbReference type="EMBL" id="JAUJYO010000013">
    <property type="protein sequence ID" value="KAK1299850.1"/>
    <property type="molecule type" value="Genomic_DNA"/>
</dbReference>
<keyword evidence="3 4" id="KW-0539">Nucleus</keyword>
<dbReference type="Pfam" id="PF14215">
    <property type="entry name" value="bHLH-MYC_N"/>
    <property type="match status" value="1"/>
</dbReference>
<dbReference type="PANTHER" id="PTHR11514:SF43">
    <property type="entry name" value="TRANSCRIPTION FACTOR MYC2"/>
    <property type="match status" value="1"/>
</dbReference>
<dbReference type="PANTHER" id="PTHR11514">
    <property type="entry name" value="MYC"/>
    <property type="match status" value="1"/>
</dbReference>
<evidence type="ECO:0000256" key="3">
    <source>
        <dbReference type="ARBA" id="ARBA00023242"/>
    </source>
</evidence>